<keyword evidence="2" id="KW-1185">Reference proteome</keyword>
<protein>
    <submittedName>
        <fullName evidence="1">Uncharacterized protein</fullName>
    </submittedName>
</protein>
<dbReference type="AlphaFoldDB" id="A0A5B7EHI4"/>
<evidence type="ECO:0000313" key="1">
    <source>
        <dbReference type="EMBL" id="MPC32787.1"/>
    </source>
</evidence>
<name>A0A5B7EHI4_PORTR</name>
<proteinExistence type="predicted"/>
<evidence type="ECO:0000313" key="2">
    <source>
        <dbReference type="Proteomes" id="UP000324222"/>
    </source>
</evidence>
<dbReference type="EMBL" id="VSRR010002695">
    <property type="protein sequence ID" value="MPC32787.1"/>
    <property type="molecule type" value="Genomic_DNA"/>
</dbReference>
<sequence length="70" mass="7912">MKSIRGERYTLGAEGEVNCCFGLHPGIVISKSKDRQPDALASNMVYGIRSSSRKKTVYRFNKPKLEITYD</sequence>
<dbReference type="Proteomes" id="UP000324222">
    <property type="component" value="Unassembled WGS sequence"/>
</dbReference>
<accession>A0A5B7EHI4</accession>
<gene>
    <name evidence="1" type="ORF">E2C01_026116</name>
</gene>
<reference evidence="1 2" key="1">
    <citation type="submission" date="2019-05" db="EMBL/GenBank/DDBJ databases">
        <title>Another draft genome of Portunus trituberculatus and its Hox gene families provides insights of decapod evolution.</title>
        <authorList>
            <person name="Jeong J.-H."/>
            <person name="Song I."/>
            <person name="Kim S."/>
            <person name="Choi T."/>
            <person name="Kim D."/>
            <person name="Ryu S."/>
            <person name="Kim W."/>
        </authorList>
    </citation>
    <scope>NUCLEOTIDE SEQUENCE [LARGE SCALE GENOMIC DNA]</scope>
    <source>
        <tissue evidence="1">Muscle</tissue>
    </source>
</reference>
<comment type="caution">
    <text evidence="1">The sequence shown here is derived from an EMBL/GenBank/DDBJ whole genome shotgun (WGS) entry which is preliminary data.</text>
</comment>
<organism evidence="1 2">
    <name type="scientific">Portunus trituberculatus</name>
    <name type="common">Swimming crab</name>
    <name type="synonym">Neptunus trituberculatus</name>
    <dbReference type="NCBI Taxonomy" id="210409"/>
    <lineage>
        <taxon>Eukaryota</taxon>
        <taxon>Metazoa</taxon>
        <taxon>Ecdysozoa</taxon>
        <taxon>Arthropoda</taxon>
        <taxon>Crustacea</taxon>
        <taxon>Multicrustacea</taxon>
        <taxon>Malacostraca</taxon>
        <taxon>Eumalacostraca</taxon>
        <taxon>Eucarida</taxon>
        <taxon>Decapoda</taxon>
        <taxon>Pleocyemata</taxon>
        <taxon>Brachyura</taxon>
        <taxon>Eubrachyura</taxon>
        <taxon>Portunoidea</taxon>
        <taxon>Portunidae</taxon>
        <taxon>Portuninae</taxon>
        <taxon>Portunus</taxon>
    </lineage>
</organism>